<feature type="region of interest" description="Disordered" evidence="1">
    <location>
        <begin position="1"/>
        <end position="29"/>
    </location>
</feature>
<keyword evidence="2" id="KW-1133">Transmembrane helix</keyword>
<accession>A0A6H0A136</accession>
<evidence type="ECO:0000256" key="2">
    <source>
        <dbReference type="SAM" id="Phobius"/>
    </source>
</evidence>
<sequence>MKIHSTAIENFRTHQKVQKAKGPHESEVKGKSEASFPTYVAIGLMISFYIAASLIYSL</sequence>
<name>A0A6H0A136_LYSSH</name>
<proteinExistence type="predicted"/>
<feature type="transmembrane region" description="Helical" evidence="2">
    <location>
        <begin position="36"/>
        <end position="56"/>
    </location>
</feature>
<evidence type="ECO:0000313" key="3">
    <source>
        <dbReference type="EMBL" id="QIS31263.1"/>
    </source>
</evidence>
<geneLocation type="plasmid" evidence="3">
    <name>pSSII-1</name>
</geneLocation>
<keyword evidence="3" id="KW-0614">Plasmid</keyword>
<protein>
    <submittedName>
        <fullName evidence="3">Uncharacterized protein</fullName>
    </submittedName>
</protein>
<evidence type="ECO:0000256" key="1">
    <source>
        <dbReference type="SAM" id="MobiDB-lite"/>
    </source>
</evidence>
<keyword evidence="2" id="KW-0812">Transmembrane</keyword>
<dbReference type="EMBL" id="MT075580">
    <property type="protein sequence ID" value="QIS31263.1"/>
    <property type="molecule type" value="Genomic_DNA"/>
</dbReference>
<dbReference type="AlphaFoldDB" id="A0A6H0A136"/>
<dbReference type="RefSeq" id="WP_181726339.1">
    <property type="nucleotide sequence ID" value="NZ_CP064071.1"/>
</dbReference>
<keyword evidence="2" id="KW-0472">Membrane</keyword>
<organism evidence="3">
    <name type="scientific">Lysinibacillus sphaericus</name>
    <name type="common">Bacillus sphaericus</name>
    <dbReference type="NCBI Taxonomy" id="1421"/>
    <lineage>
        <taxon>Bacteria</taxon>
        <taxon>Bacillati</taxon>
        <taxon>Bacillota</taxon>
        <taxon>Bacilli</taxon>
        <taxon>Bacillales</taxon>
        <taxon>Bacillaceae</taxon>
        <taxon>Lysinibacillus</taxon>
    </lineage>
</organism>
<reference evidence="3" key="1">
    <citation type="submission" date="2020-02" db="EMBL/GenBank/DDBJ databases">
        <authorList>
            <person name="Hu X."/>
            <person name="Yuan Z."/>
            <person name="Cheng J."/>
            <person name="Geng P."/>
        </authorList>
    </citation>
    <scope>NUCLEOTIDE SEQUENCE</scope>
    <source>
        <strain evidence="3">SSII-1</strain>
        <plasmid evidence="3">pSSII-1</plasmid>
    </source>
</reference>